<feature type="active site" description="Acyl-ester intermediate" evidence="13">
    <location>
        <position position="105"/>
    </location>
</feature>
<keyword evidence="6" id="KW-0645">Protease</keyword>
<comment type="pathway">
    <text evidence="2">Cell wall biogenesis; peptidoglycan biosynthesis.</text>
</comment>
<evidence type="ECO:0000256" key="11">
    <source>
        <dbReference type="ARBA" id="ARBA00023316"/>
    </source>
</evidence>
<evidence type="ECO:0000256" key="9">
    <source>
        <dbReference type="ARBA" id="ARBA00022960"/>
    </source>
</evidence>
<feature type="binding site" evidence="14">
    <location>
        <position position="267"/>
    </location>
    <ligand>
        <name>substrate</name>
    </ligand>
</feature>
<evidence type="ECO:0000256" key="16">
    <source>
        <dbReference type="SAM" id="MobiDB-lite"/>
    </source>
</evidence>
<evidence type="ECO:0000259" key="17">
    <source>
        <dbReference type="SMART" id="SM00936"/>
    </source>
</evidence>
<dbReference type="GO" id="GO:0009002">
    <property type="term" value="F:serine-type D-Ala-D-Ala carboxypeptidase activity"/>
    <property type="evidence" value="ECO:0007669"/>
    <property type="project" value="UniProtKB-EC"/>
</dbReference>
<protein>
    <recommendedName>
        <fullName evidence="4">serine-type D-Ala-D-Ala carboxypeptidase</fullName>
        <ecNumber evidence="4">3.4.16.4</ecNumber>
    </recommendedName>
</protein>
<dbReference type="InterPro" id="IPR037167">
    <property type="entry name" value="Peptidase_S11_C_sf"/>
</dbReference>
<dbReference type="SUPFAM" id="SSF56601">
    <property type="entry name" value="beta-lactamase/transpeptidase-like"/>
    <property type="match status" value="1"/>
</dbReference>
<keyword evidence="11" id="KW-0961">Cell wall biogenesis/degradation</keyword>
<dbReference type="GO" id="GO:0008360">
    <property type="term" value="P:regulation of cell shape"/>
    <property type="evidence" value="ECO:0007669"/>
    <property type="project" value="UniProtKB-KW"/>
</dbReference>
<dbReference type="PANTHER" id="PTHR21581">
    <property type="entry name" value="D-ALANYL-D-ALANINE CARBOXYPEPTIDASE"/>
    <property type="match status" value="1"/>
</dbReference>
<evidence type="ECO:0000256" key="3">
    <source>
        <dbReference type="ARBA" id="ARBA00007164"/>
    </source>
</evidence>
<proteinExistence type="inferred from homology"/>
<dbReference type="Pfam" id="PF07943">
    <property type="entry name" value="PBP5_C"/>
    <property type="match status" value="1"/>
</dbReference>
<dbReference type="InterPro" id="IPR012338">
    <property type="entry name" value="Beta-lactam/transpept-like"/>
</dbReference>
<keyword evidence="7" id="KW-0732">Signal</keyword>
<dbReference type="InterPro" id="IPR018044">
    <property type="entry name" value="Peptidase_S11"/>
</dbReference>
<dbReference type="STRING" id="646529.Desaci_3536"/>
<keyword evidence="10" id="KW-0573">Peptidoglycan synthesis</keyword>
<sequence length="405" mass="44088">MISRKWTRAWACVLLCTVGFTWFGIKPVDAAQSNQAVKSLKSTKTSRPQPRLKRKIPAKPSVPPESSVPEQGPGKISADAAVLMDVKTGDVLFGKQENKPRPPASTTKIMTAILGLELGSSDEVVTVSQKAANVGEATLHLDPGEKINLYELITGALVKSGNDACVAIAEHIAGSEQQFVHFMNMKALALGAQNTHFGNTNGLPLKDHYSTAYDLALMARHGLSIPQFASITRQKETEIHFLEPDVIMDLRNTNKLLWNYPYADGVKTGTTTAAGKCLVASATKDGRQLLVVVLKAPDRFGDAKKLLEWGFNNTEIVRLANAGQAIGEFTKSKDPVQVFTETPVEVSIPKVEHSKLQTHIVWEKNGDLPIKAGERLGRWEVWLGKQKVGSVPLLSECDVAKNHSL</sequence>
<dbReference type="UniPathway" id="UPA00219"/>
<keyword evidence="8" id="KW-0378">Hydrolase</keyword>
<organism evidence="18 19">
    <name type="scientific">Desulfosporosinus acidiphilus (strain DSM 22704 / JCM 16185 / SJ4)</name>
    <dbReference type="NCBI Taxonomy" id="646529"/>
    <lineage>
        <taxon>Bacteria</taxon>
        <taxon>Bacillati</taxon>
        <taxon>Bacillota</taxon>
        <taxon>Clostridia</taxon>
        <taxon>Eubacteriales</taxon>
        <taxon>Desulfitobacteriaceae</taxon>
        <taxon>Desulfosporosinus</taxon>
    </lineage>
</organism>
<dbReference type="SMART" id="SM00936">
    <property type="entry name" value="PBP5_C"/>
    <property type="match status" value="1"/>
</dbReference>
<dbReference type="InterPro" id="IPR015956">
    <property type="entry name" value="Peniciliin-bd_prot_C_sf"/>
</dbReference>
<feature type="active site" evidence="13">
    <location>
        <position position="160"/>
    </location>
</feature>
<dbReference type="HOGENOM" id="CLU_027070_7_3_9"/>
<feature type="active site" description="Proton acceptor" evidence="13">
    <location>
        <position position="108"/>
    </location>
</feature>
<evidence type="ECO:0000313" key="18">
    <source>
        <dbReference type="EMBL" id="AFM42417.1"/>
    </source>
</evidence>
<dbReference type="Proteomes" id="UP000002892">
    <property type="component" value="Chromosome"/>
</dbReference>
<dbReference type="EMBL" id="CP003639">
    <property type="protein sequence ID" value="AFM42417.1"/>
    <property type="molecule type" value="Genomic_DNA"/>
</dbReference>
<dbReference type="KEGG" id="dai:Desaci_3536"/>
<dbReference type="GO" id="GO:0071555">
    <property type="term" value="P:cell wall organization"/>
    <property type="evidence" value="ECO:0007669"/>
    <property type="project" value="UniProtKB-KW"/>
</dbReference>
<keyword evidence="9" id="KW-0133">Cell shape</keyword>
<keyword evidence="19" id="KW-1185">Reference proteome</keyword>
<evidence type="ECO:0000256" key="14">
    <source>
        <dbReference type="PIRSR" id="PIRSR618044-2"/>
    </source>
</evidence>
<dbReference type="RefSeq" id="WP_014828405.1">
    <property type="nucleotide sequence ID" value="NC_018068.1"/>
</dbReference>
<dbReference type="AlphaFoldDB" id="I4D9E3"/>
<dbReference type="SUPFAM" id="SSF69189">
    <property type="entry name" value="Penicillin-binding protein associated domain"/>
    <property type="match status" value="1"/>
</dbReference>
<evidence type="ECO:0000256" key="13">
    <source>
        <dbReference type="PIRSR" id="PIRSR618044-1"/>
    </source>
</evidence>
<dbReference type="InterPro" id="IPR001967">
    <property type="entry name" value="Peptidase_S11_N"/>
</dbReference>
<accession>I4D9E3</accession>
<comment type="catalytic activity">
    <reaction evidence="12">
        <text>Preferential cleavage: (Ac)2-L-Lys-D-Ala-|-D-Ala. Also transpeptidation of peptidyl-alanyl moieties that are N-acyl substituents of D-alanine.</text>
        <dbReference type="EC" id="3.4.16.4"/>
    </reaction>
</comment>
<evidence type="ECO:0000256" key="12">
    <source>
        <dbReference type="ARBA" id="ARBA00034000"/>
    </source>
</evidence>
<comment type="similarity">
    <text evidence="3 15">Belongs to the peptidase S11 family.</text>
</comment>
<dbReference type="Gene3D" id="2.60.410.10">
    <property type="entry name" value="D-Ala-D-Ala carboxypeptidase, C-terminal domain"/>
    <property type="match status" value="1"/>
</dbReference>
<feature type="compositionally biased region" description="Polar residues" evidence="16">
    <location>
        <begin position="37"/>
        <end position="48"/>
    </location>
</feature>
<evidence type="ECO:0000256" key="5">
    <source>
        <dbReference type="ARBA" id="ARBA00022645"/>
    </source>
</evidence>
<gene>
    <name evidence="18" type="ordered locus">Desaci_3536</name>
</gene>
<keyword evidence="5 18" id="KW-0121">Carboxypeptidase</keyword>
<evidence type="ECO:0000256" key="7">
    <source>
        <dbReference type="ARBA" id="ARBA00022729"/>
    </source>
</evidence>
<dbReference type="Pfam" id="PF00768">
    <property type="entry name" value="Peptidase_S11"/>
    <property type="match status" value="1"/>
</dbReference>
<dbReference type="Gene3D" id="3.40.710.10">
    <property type="entry name" value="DD-peptidase/beta-lactamase superfamily"/>
    <property type="match status" value="1"/>
</dbReference>
<feature type="domain" description="Peptidase S11 D-Ala-D-Ala carboxypeptidase A C-terminal" evidence="17">
    <location>
        <begin position="314"/>
        <end position="401"/>
    </location>
</feature>
<dbReference type="eggNOG" id="COG1686">
    <property type="taxonomic scope" value="Bacteria"/>
</dbReference>
<reference evidence="18 19" key="1">
    <citation type="journal article" date="2012" name="J. Bacteriol.">
        <title>Complete genome sequences of Desulfosporosinus orientis DSM765T, Desulfosporosinus youngiae DSM17734T, Desulfosporosinus meridiei DSM13257T, and Desulfosporosinus acidiphilus DSM22704T.</title>
        <authorList>
            <person name="Pester M."/>
            <person name="Brambilla E."/>
            <person name="Alazard D."/>
            <person name="Rattei T."/>
            <person name="Weinmaier T."/>
            <person name="Han J."/>
            <person name="Lucas S."/>
            <person name="Lapidus A."/>
            <person name="Cheng J.F."/>
            <person name="Goodwin L."/>
            <person name="Pitluck S."/>
            <person name="Peters L."/>
            <person name="Ovchinnikova G."/>
            <person name="Teshima H."/>
            <person name="Detter J.C."/>
            <person name="Han C.S."/>
            <person name="Tapia R."/>
            <person name="Land M.L."/>
            <person name="Hauser L."/>
            <person name="Kyrpides N.C."/>
            <person name="Ivanova N.N."/>
            <person name="Pagani I."/>
            <person name="Huntmann M."/>
            <person name="Wei C.L."/>
            <person name="Davenport K.W."/>
            <person name="Daligault H."/>
            <person name="Chain P.S."/>
            <person name="Chen A."/>
            <person name="Mavromatis K."/>
            <person name="Markowitz V."/>
            <person name="Szeto E."/>
            <person name="Mikhailova N."/>
            <person name="Pati A."/>
            <person name="Wagner M."/>
            <person name="Woyke T."/>
            <person name="Ollivier B."/>
            <person name="Klenk H.P."/>
            <person name="Spring S."/>
            <person name="Loy A."/>
        </authorList>
    </citation>
    <scope>NUCLEOTIDE SEQUENCE [LARGE SCALE GENOMIC DNA]</scope>
    <source>
        <strain evidence="19">DSM 22704 / JCM 16185 / SJ4</strain>
    </source>
</reference>
<dbReference type="GO" id="GO:0006508">
    <property type="term" value="P:proteolysis"/>
    <property type="evidence" value="ECO:0007669"/>
    <property type="project" value="UniProtKB-KW"/>
</dbReference>
<evidence type="ECO:0000256" key="6">
    <source>
        <dbReference type="ARBA" id="ARBA00022670"/>
    </source>
</evidence>
<evidence type="ECO:0000256" key="4">
    <source>
        <dbReference type="ARBA" id="ARBA00012448"/>
    </source>
</evidence>
<feature type="region of interest" description="Disordered" evidence="16">
    <location>
        <begin position="37"/>
        <end position="73"/>
    </location>
</feature>
<evidence type="ECO:0000256" key="2">
    <source>
        <dbReference type="ARBA" id="ARBA00004752"/>
    </source>
</evidence>
<evidence type="ECO:0000256" key="10">
    <source>
        <dbReference type="ARBA" id="ARBA00022984"/>
    </source>
</evidence>
<dbReference type="PANTHER" id="PTHR21581:SF6">
    <property type="entry name" value="TRAFFICKING PROTEIN PARTICLE COMPLEX SUBUNIT 12"/>
    <property type="match status" value="1"/>
</dbReference>
<dbReference type="InterPro" id="IPR012907">
    <property type="entry name" value="Peptidase_S11_C"/>
</dbReference>
<name>I4D9E3_DESAJ</name>
<evidence type="ECO:0000256" key="1">
    <source>
        <dbReference type="ARBA" id="ARBA00003217"/>
    </source>
</evidence>
<evidence type="ECO:0000256" key="8">
    <source>
        <dbReference type="ARBA" id="ARBA00022801"/>
    </source>
</evidence>
<dbReference type="OrthoDB" id="9791132at2"/>
<dbReference type="EC" id="3.4.16.4" evidence="4"/>
<dbReference type="GO" id="GO:0009252">
    <property type="term" value="P:peptidoglycan biosynthetic process"/>
    <property type="evidence" value="ECO:0007669"/>
    <property type="project" value="UniProtKB-UniPathway"/>
</dbReference>
<dbReference type="PRINTS" id="PR00725">
    <property type="entry name" value="DADACBPTASE1"/>
</dbReference>
<evidence type="ECO:0000256" key="15">
    <source>
        <dbReference type="RuleBase" id="RU004016"/>
    </source>
</evidence>
<comment type="function">
    <text evidence="1">Removes C-terminal D-alanyl residues from sugar-peptide cell wall precursors.</text>
</comment>
<evidence type="ECO:0000313" key="19">
    <source>
        <dbReference type="Proteomes" id="UP000002892"/>
    </source>
</evidence>
<dbReference type="MEROPS" id="S11.004"/>